<evidence type="ECO:0000256" key="2">
    <source>
        <dbReference type="ARBA" id="ARBA00022475"/>
    </source>
</evidence>
<comment type="subcellular location">
    <subcellularLocation>
        <location evidence="1">Cell membrane</location>
        <topology evidence="1">Multi-pass membrane protein</topology>
    </subcellularLocation>
</comment>
<dbReference type="EnsemblMetazoa" id="XM_030998646">
    <property type="protein sequence ID" value="XP_030854506"/>
    <property type="gene ID" value="LOC580965"/>
</dbReference>
<keyword evidence="3 11" id="KW-0812">Transmembrane</keyword>
<evidence type="ECO:0000313" key="14">
    <source>
        <dbReference type="Proteomes" id="UP000007110"/>
    </source>
</evidence>
<evidence type="ECO:0000256" key="11">
    <source>
        <dbReference type="SAM" id="Phobius"/>
    </source>
</evidence>
<name>A0A7M7PR63_STRPU</name>
<dbReference type="GO" id="GO:0005886">
    <property type="term" value="C:plasma membrane"/>
    <property type="evidence" value="ECO:0000318"/>
    <property type="project" value="GO_Central"/>
</dbReference>
<dbReference type="OrthoDB" id="10071887at2759"/>
<sequence>MNTTDIFTEVNTMESTFIGFNSTTTMPSVPRKLGPNNQKIAIAVTVSFLMISANVISLVAFIIEKKLRTYNNYFIINLVISDLVAGMLLTITVAHTIIGYFPFSMNFCRVYTALRNASTTVSNLGMVVICVDRYRATFDPINHFTSRSKRKAVVMNGIAWAIGLGFWLSYATGWDFVANAYNTRHCVPGYSFRLIPAILPIFLQVFLPLAVVSFLYLKIYMKIKKTMRGRNVSQMFNLRSCVQEESAISNASIITIAGRADLPKVAVGGMEKDIGKSLQGTLEANDKQRKTPKKKTESKSTPQESTGEMGKATRTLLFIIISFFVAWIPSSIVAVIFTINPILLHQGFFTSIWYIFVAWLTYANSFLNPIAYSVSQPLFRKTVFKILFHPLSACRK</sequence>
<evidence type="ECO:0000256" key="10">
    <source>
        <dbReference type="SAM" id="MobiDB-lite"/>
    </source>
</evidence>
<dbReference type="AlphaFoldDB" id="A0A7M7PR63"/>
<feature type="compositionally biased region" description="Basic and acidic residues" evidence="10">
    <location>
        <begin position="284"/>
        <end position="298"/>
    </location>
</feature>
<keyword evidence="7" id="KW-1015">Disulfide bond</keyword>
<dbReference type="KEGG" id="spu:580965"/>
<dbReference type="InterPro" id="IPR017452">
    <property type="entry name" value="GPCR_Rhodpsn_7TM"/>
</dbReference>
<feature type="transmembrane region" description="Helical" evidence="11">
    <location>
        <begin position="190"/>
        <end position="217"/>
    </location>
</feature>
<dbReference type="PANTHER" id="PTHR24248">
    <property type="entry name" value="ADRENERGIC RECEPTOR-RELATED G-PROTEIN COUPLED RECEPTOR"/>
    <property type="match status" value="1"/>
</dbReference>
<organism evidence="13 14">
    <name type="scientific">Strongylocentrotus purpuratus</name>
    <name type="common">Purple sea urchin</name>
    <dbReference type="NCBI Taxonomy" id="7668"/>
    <lineage>
        <taxon>Eukaryota</taxon>
        <taxon>Metazoa</taxon>
        <taxon>Echinodermata</taxon>
        <taxon>Eleutherozoa</taxon>
        <taxon>Echinozoa</taxon>
        <taxon>Echinoidea</taxon>
        <taxon>Euechinoidea</taxon>
        <taxon>Echinacea</taxon>
        <taxon>Camarodonta</taxon>
        <taxon>Echinidea</taxon>
        <taxon>Strongylocentrotidae</taxon>
        <taxon>Strongylocentrotus</taxon>
    </lineage>
</organism>
<reference evidence="14" key="1">
    <citation type="submission" date="2015-02" db="EMBL/GenBank/DDBJ databases">
        <title>Genome sequencing for Strongylocentrotus purpuratus.</title>
        <authorList>
            <person name="Murali S."/>
            <person name="Liu Y."/>
            <person name="Vee V."/>
            <person name="English A."/>
            <person name="Wang M."/>
            <person name="Skinner E."/>
            <person name="Han Y."/>
            <person name="Muzny D.M."/>
            <person name="Worley K.C."/>
            <person name="Gibbs R.A."/>
        </authorList>
    </citation>
    <scope>NUCLEOTIDE SEQUENCE</scope>
</reference>
<evidence type="ECO:0000256" key="5">
    <source>
        <dbReference type="ARBA" id="ARBA00023040"/>
    </source>
</evidence>
<dbReference type="GO" id="GO:0045202">
    <property type="term" value="C:synapse"/>
    <property type="evidence" value="ECO:0007669"/>
    <property type="project" value="GOC"/>
</dbReference>
<evidence type="ECO:0000256" key="8">
    <source>
        <dbReference type="ARBA" id="ARBA00023170"/>
    </source>
</evidence>
<reference evidence="13" key="2">
    <citation type="submission" date="2021-01" db="UniProtKB">
        <authorList>
            <consortium name="EnsemblMetazoa"/>
        </authorList>
    </citation>
    <scope>IDENTIFICATION</scope>
</reference>
<keyword evidence="6 11" id="KW-0472">Membrane</keyword>
<dbReference type="GO" id="GO:0001591">
    <property type="term" value="F:dopamine neurotransmitter receptor activity, coupled via Gi/Go"/>
    <property type="evidence" value="ECO:0000318"/>
    <property type="project" value="GO_Central"/>
</dbReference>
<feature type="domain" description="G-protein coupled receptors family 1 profile" evidence="12">
    <location>
        <begin position="53"/>
        <end position="372"/>
    </location>
</feature>
<evidence type="ECO:0000259" key="12">
    <source>
        <dbReference type="PROSITE" id="PS50262"/>
    </source>
</evidence>
<feature type="transmembrane region" description="Helical" evidence="11">
    <location>
        <begin position="316"/>
        <end position="339"/>
    </location>
</feature>
<feature type="transmembrane region" description="Helical" evidence="11">
    <location>
        <begin position="351"/>
        <end position="371"/>
    </location>
</feature>
<dbReference type="SUPFAM" id="SSF81321">
    <property type="entry name" value="Family A G protein-coupled receptor-like"/>
    <property type="match status" value="1"/>
</dbReference>
<dbReference type="Proteomes" id="UP000007110">
    <property type="component" value="Unassembled WGS sequence"/>
</dbReference>
<evidence type="ECO:0000313" key="13">
    <source>
        <dbReference type="EnsemblMetazoa" id="XP_030854506"/>
    </source>
</evidence>
<keyword evidence="4 11" id="KW-1133">Transmembrane helix</keyword>
<keyword evidence="8" id="KW-0675">Receptor</keyword>
<keyword evidence="5" id="KW-0297">G-protein coupled receptor</keyword>
<keyword evidence="14" id="KW-1185">Reference proteome</keyword>
<dbReference type="OMA" id="NTRHCVP"/>
<dbReference type="Gene3D" id="1.20.1070.10">
    <property type="entry name" value="Rhodopsin 7-helix transmembrane proteins"/>
    <property type="match status" value="1"/>
</dbReference>
<evidence type="ECO:0000256" key="7">
    <source>
        <dbReference type="ARBA" id="ARBA00023157"/>
    </source>
</evidence>
<accession>A0A7M7PR63</accession>
<dbReference type="InterPro" id="IPR000276">
    <property type="entry name" value="GPCR_Rhodpsn"/>
</dbReference>
<dbReference type="PANTHER" id="PTHR24248:SF125">
    <property type="entry name" value="DOPAMINE D2-LIKE RECEPTOR"/>
    <property type="match status" value="1"/>
</dbReference>
<dbReference type="RefSeq" id="XP_030854506.1">
    <property type="nucleotide sequence ID" value="XM_030998646.1"/>
</dbReference>
<evidence type="ECO:0000256" key="9">
    <source>
        <dbReference type="ARBA" id="ARBA00023224"/>
    </source>
</evidence>
<feature type="region of interest" description="Disordered" evidence="10">
    <location>
        <begin position="281"/>
        <end position="308"/>
    </location>
</feature>
<evidence type="ECO:0000256" key="4">
    <source>
        <dbReference type="ARBA" id="ARBA00022989"/>
    </source>
</evidence>
<keyword evidence="2" id="KW-1003">Cell membrane</keyword>
<dbReference type="InParanoid" id="A0A7M7PR63"/>
<keyword evidence="9" id="KW-0807">Transducer</keyword>
<evidence type="ECO:0000256" key="1">
    <source>
        <dbReference type="ARBA" id="ARBA00004651"/>
    </source>
</evidence>
<evidence type="ECO:0000256" key="6">
    <source>
        <dbReference type="ARBA" id="ARBA00023136"/>
    </source>
</evidence>
<feature type="transmembrane region" description="Helical" evidence="11">
    <location>
        <begin position="113"/>
        <end position="131"/>
    </location>
</feature>
<dbReference type="PROSITE" id="PS50262">
    <property type="entry name" value="G_PROTEIN_RECEP_F1_2"/>
    <property type="match status" value="1"/>
</dbReference>
<dbReference type="GO" id="GO:0004930">
    <property type="term" value="F:G protein-coupled receptor activity"/>
    <property type="evidence" value="ECO:0000318"/>
    <property type="project" value="GO_Central"/>
</dbReference>
<proteinExistence type="predicted"/>
<dbReference type="FunCoup" id="A0A7M7PR63">
    <property type="interactions" value="839"/>
</dbReference>
<feature type="transmembrane region" description="Helical" evidence="11">
    <location>
        <begin position="75"/>
        <end position="101"/>
    </location>
</feature>
<dbReference type="PRINTS" id="PR00237">
    <property type="entry name" value="GPCRRHODOPSN"/>
</dbReference>
<dbReference type="Pfam" id="PF00001">
    <property type="entry name" value="7tm_1"/>
    <property type="match status" value="1"/>
</dbReference>
<feature type="transmembrane region" description="Helical" evidence="11">
    <location>
        <begin position="152"/>
        <end position="170"/>
    </location>
</feature>
<protein>
    <recommendedName>
        <fullName evidence="12">G-protein coupled receptors family 1 profile domain-containing protein</fullName>
    </recommendedName>
</protein>
<dbReference type="GeneID" id="580965"/>
<feature type="transmembrane region" description="Helical" evidence="11">
    <location>
        <begin position="40"/>
        <end position="63"/>
    </location>
</feature>
<evidence type="ECO:0000256" key="3">
    <source>
        <dbReference type="ARBA" id="ARBA00022692"/>
    </source>
</evidence>